<dbReference type="InterPro" id="IPR055185">
    <property type="entry name" value="C2CH-4th_BIRD-IDD"/>
</dbReference>
<protein>
    <recommendedName>
        <fullName evidence="1">BIRD-IDD transcription factor fourth C2HC zinc finger domain-containing protein</fullName>
    </recommendedName>
</protein>
<gene>
    <name evidence="2" type="ORF">V6N12_056417</name>
</gene>
<keyword evidence="3" id="KW-1185">Reference proteome</keyword>
<dbReference type="PANTHER" id="PTHR10593">
    <property type="entry name" value="SERINE/THREONINE-PROTEIN KINASE RIO"/>
    <property type="match status" value="1"/>
</dbReference>
<evidence type="ECO:0000313" key="3">
    <source>
        <dbReference type="Proteomes" id="UP001472677"/>
    </source>
</evidence>
<dbReference type="InterPro" id="IPR031140">
    <property type="entry name" value="IDD1-16"/>
</dbReference>
<name>A0ABR2CUZ9_9ROSI</name>
<dbReference type="PANTHER" id="PTHR10593:SF214">
    <property type="entry name" value="PROTEIN INDETERMINATE-DOMAIN 5, CHLOROPLASTIC"/>
    <property type="match status" value="1"/>
</dbReference>
<feature type="domain" description="BIRD-IDD transcription factor fourth C2HC zinc finger" evidence="1">
    <location>
        <begin position="12"/>
        <end position="33"/>
    </location>
</feature>
<evidence type="ECO:0000313" key="2">
    <source>
        <dbReference type="EMBL" id="KAK8522717.1"/>
    </source>
</evidence>
<proteinExistence type="predicted"/>
<evidence type="ECO:0000259" key="1">
    <source>
        <dbReference type="Pfam" id="PF22992"/>
    </source>
</evidence>
<organism evidence="2 3">
    <name type="scientific">Hibiscus sabdariffa</name>
    <name type="common">roselle</name>
    <dbReference type="NCBI Taxonomy" id="183260"/>
    <lineage>
        <taxon>Eukaryota</taxon>
        <taxon>Viridiplantae</taxon>
        <taxon>Streptophyta</taxon>
        <taxon>Embryophyta</taxon>
        <taxon>Tracheophyta</taxon>
        <taxon>Spermatophyta</taxon>
        <taxon>Magnoliopsida</taxon>
        <taxon>eudicotyledons</taxon>
        <taxon>Gunneridae</taxon>
        <taxon>Pentapetalae</taxon>
        <taxon>rosids</taxon>
        <taxon>malvids</taxon>
        <taxon>Malvales</taxon>
        <taxon>Malvaceae</taxon>
        <taxon>Malvoideae</taxon>
        <taxon>Hibiscus</taxon>
    </lineage>
</organism>
<dbReference type="EMBL" id="JBBPBM010000045">
    <property type="protein sequence ID" value="KAK8522717.1"/>
    <property type="molecule type" value="Genomic_DNA"/>
</dbReference>
<dbReference type="Pfam" id="PF22992">
    <property type="entry name" value="C2CH-4th_BIRD-IDD"/>
    <property type="match status" value="1"/>
</dbReference>
<comment type="caution">
    <text evidence="2">The sequence shown here is derived from an EMBL/GenBank/DDBJ whole genome shotgun (WGS) entry which is preliminary data.</text>
</comment>
<reference evidence="2 3" key="1">
    <citation type="journal article" date="2024" name="G3 (Bethesda)">
        <title>Genome assembly of Hibiscus sabdariffa L. provides insights into metabolisms of medicinal natural products.</title>
        <authorList>
            <person name="Kim T."/>
        </authorList>
    </citation>
    <scope>NUCLEOTIDE SEQUENCE [LARGE SCALE GENOMIC DNA]</scope>
    <source>
        <strain evidence="2">TK-2024</strain>
        <tissue evidence="2">Old leaves</tissue>
    </source>
</reference>
<accession>A0ABR2CUZ9</accession>
<sequence>MAKGNGADEKRRRRNFIAHRAFCDALARDKAAIRASGYLEWETKFLRCSPPAPSSLNLASLGSLTITEHFEDENGDGEMSEASDPFSSIIMDDQINSNISSLCSLFAQNNNIVPQMSATAMLQEAAQIGSTSSNNNNNNSSSLAY</sequence>
<dbReference type="Proteomes" id="UP001472677">
    <property type="component" value="Unassembled WGS sequence"/>
</dbReference>